<dbReference type="InterPro" id="IPR023214">
    <property type="entry name" value="HAD_sf"/>
</dbReference>
<reference evidence="2" key="1">
    <citation type="journal article" date="2019" name="Int. J. Syst. Evol. Microbiol.">
        <title>The Global Catalogue of Microorganisms (GCM) 10K type strain sequencing project: providing services to taxonomists for standard genome sequencing and annotation.</title>
        <authorList>
            <consortium name="The Broad Institute Genomics Platform"/>
            <consortium name="The Broad Institute Genome Sequencing Center for Infectious Disease"/>
            <person name="Wu L."/>
            <person name="Ma J."/>
        </authorList>
    </citation>
    <scope>NUCLEOTIDE SEQUENCE [LARGE SCALE GENOMIC DNA]</scope>
    <source>
        <strain evidence="2">NBRC 108725</strain>
    </source>
</reference>
<dbReference type="Proteomes" id="UP001321498">
    <property type="component" value="Chromosome"/>
</dbReference>
<dbReference type="Gene3D" id="3.40.50.1000">
    <property type="entry name" value="HAD superfamily/HAD-like"/>
    <property type="match status" value="1"/>
</dbReference>
<organism evidence="1 2">
    <name type="scientific">Naasia aerilata</name>
    <dbReference type="NCBI Taxonomy" id="1162966"/>
    <lineage>
        <taxon>Bacteria</taxon>
        <taxon>Bacillati</taxon>
        <taxon>Actinomycetota</taxon>
        <taxon>Actinomycetes</taxon>
        <taxon>Micrococcales</taxon>
        <taxon>Microbacteriaceae</taxon>
        <taxon>Naasia</taxon>
    </lineage>
</organism>
<proteinExistence type="predicted"/>
<accession>A0ABN6XQK0</accession>
<evidence type="ECO:0000313" key="2">
    <source>
        <dbReference type="Proteomes" id="UP001321498"/>
    </source>
</evidence>
<keyword evidence="2" id="KW-1185">Reference proteome</keyword>
<evidence type="ECO:0000313" key="1">
    <source>
        <dbReference type="EMBL" id="BDZ47272.1"/>
    </source>
</evidence>
<dbReference type="InterPro" id="IPR036412">
    <property type="entry name" value="HAD-like_sf"/>
</dbReference>
<sequence>MPAQLTVAIEDSRPGLASAMSAGATAIGVPHTVDLPSGNGYTVWPTLAGRHIPDLVALLPGAPEVDDEELAS</sequence>
<dbReference type="EMBL" id="AP027731">
    <property type="protein sequence ID" value="BDZ47272.1"/>
    <property type="molecule type" value="Genomic_DNA"/>
</dbReference>
<dbReference type="SUPFAM" id="SSF56784">
    <property type="entry name" value="HAD-like"/>
    <property type="match status" value="1"/>
</dbReference>
<gene>
    <name evidence="1" type="ORF">GCM10025866_31810</name>
</gene>
<protein>
    <submittedName>
        <fullName evidence="1">Uncharacterized protein</fullName>
    </submittedName>
</protein>
<name>A0ABN6XQK0_9MICO</name>